<evidence type="ECO:0000313" key="3">
    <source>
        <dbReference type="EMBL" id="QIM10854.1"/>
    </source>
</evidence>
<comment type="similarity">
    <text evidence="1">Belongs to the 4-hydroxybenzoyl-CoA thioesterase family.</text>
</comment>
<accession>A0A6G8F3Q5</accession>
<dbReference type="Pfam" id="PF13279">
    <property type="entry name" value="4HBT_2"/>
    <property type="match status" value="1"/>
</dbReference>
<dbReference type="PANTHER" id="PTHR31793:SF27">
    <property type="entry name" value="NOVEL THIOESTERASE SUPERFAMILY DOMAIN AND SAPOSIN A-TYPE DOMAIN CONTAINING PROTEIN (0610012H03RIK)"/>
    <property type="match status" value="1"/>
</dbReference>
<dbReference type="PANTHER" id="PTHR31793">
    <property type="entry name" value="4-HYDROXYBENZOYL-COA THIOESTERASE FAMILY MEMBER"/>
    <property type="match status" value="1"/>
</dbReference>
<dbReference type="CDD" id="cd00586">
    <property type="entry name" value="4HBT"/>
    <property type="match status" value="1"/>
</dbReference>
<dbReference type="AlphaFoldDB" id="A0A6G8F3Q5"/>
<reference evidence="3" key="1">
    <citation type="journal article" date="2020" name="J. ISSAAS">
        <title>Lactobacilli and other gastrointestinal microbiota of Peromyscus leucopus, reservoir host for agents of Lyme disease and other zoonoses in North America.</title>
        <authorList>
            <person name="Milovic A."/>
            <person name="Bassam K."/>
            <person name="Shao H."/>
            <person name="Chatzistamou I."/>
            <person name="Tufts D.M."/>
            <person name="Diuk-Wasser M."/>
            <person name="Barbour A.G."/>
        </authorList>
    </citation>
    <scope>NUCLEOTIDE SEQUENCE</scope>
    <source>
        <strain evidence="3">LL71</strain>
    </source>
</reference>
<name>A0A6G8F3Q5_9BACT</name>
<dbReference type="InterPro" id="IPR029069">
    <property type="entry name" value="HotDog_dom_sf"/>
</dbReference>
<proteinExistence type="inferred from homology"/>
<dbReference type="EMBL" id="MT002444">
    <property type="protein sequence ID" value="QIM10854.1"/>
    <property type="molecule type" value="Genomic_DNA"/>
</dbReference>
<organism evidence="3">
    <name type="scientific">uncultured Muribaculaceae bacterium</name>
    <dbReference type="NCBI Taxonomy" id="2301481"/>
    <lineage>
        <taxon>Bacteria</taxon>
        <taxon>Pseudomonadati</taxon>
        <taxon>Bacteroidota</taxon>
        <taxon>Bacteroidia</taxon>
        <taxon>Bacteroidales</taxon>
        <taxon>Muribaculaceae</taxon>
        <taxon>environmental samples</taxon>
    </lineage>
</organism>
<sequence>MNPLNIPDLSLFHHSTPIQIRFNDVDVLGHVNNTVYFCFYDTGKAHYMQAVEGRTIDWQHVDAVIANIDCAFMAPILFQEKIEVLTTCSAIHDKSFRLLQIIREADTKQIKSMCESVMVHFDPASGRPTPIDPGWREAVEKFEGRVIPSEKK</sequence>
<evidence type="ECO:0000256" key="2">
    <source>
        <dbReference type="ARBA" id="ARBA00022801"/>
    </source>
</evidence>
<protein>
    <recommendedName>
        <fullName evidence="4">Acyl-CoA thioester hydrolase</fullName>
    </recommendedName>
</protein>
<gene>
    <name evidence="3" type="ORF">Muribac1_0630</name>
</gene>
<evidence type="ECO:0000256" key="1">
    <source>
        <dbReference type="ARBA" id="ARBA00005953"/>
    </source>
</evidence>
<keyword evidence="2" id="KW-0378">Hydrolase</keyword>
<dbReference type="GO" id="GO:0047617">
    <property type="term" value="F:fatty acyl-CoA hydrolase activity"/>
    <property type="evidence" value="ECO:0007669"/>
    <property type="project" value="TreeGrafter"/>
</dbReference>
<dbReference type="InterPro" id="IPR050563">
    <property type="entry name" value="4-hydroxybenzoyl-CoA_TE"/>
</dbReference>
<dbReference type="Gene3D" id="3.10.129.10">
    <property type="entry name" value="Hotdog Thioesterase"/>
    <property type="match status" value="1"/>
</dbReference>
<dbReference type="SUPFAM" id="SSF54637">
    <property type="entry name" value="Thioesterase/thiol ester dehydrase-isomerase"/>
    <property type="match status" value="1"/>
</dbReference>
<evidence type="ECO:0008006" key="4">
    <source>
        <dbReference type="Google" id="ProtNLM"/>
    </source>
</evidence>